<feature type="domain" description="Glycosyltransferase subfamily 4-like N-terminal" evidence="1">
    <location>
        <begin position="51"/>
        <end position="177"/>
    </location>
</feature>
<comment type="caution">
    <text evidence="2">The sequence shown here is derived from an EMBL/GenBank/DDBJ whole genome shotgun (WGS) entry which is preliminary data.</text>
</comment>
<reference evidence="2 3" key="1">
    <citation type="submission" date="2017-02" db="EMBL/GenBank/DDBJ databases">
        <title>Delving into the versatile metabolic prowess of the omnipresent phylum Bacteroidetes.</title>
        <authorList>
            <person name="Nobu M.K."/>
            <person name="Mei R."/>
            <person name="Narihiro T."/>
            <person name="Kuroda K."/>
            <person name="Liu W.-T."/>
        </authorList>
    </citation>
    <scope>NUCLEOTIDE SEQUENCE [LARGE SCALE GENOMIC DNA]</scope>
    <source>
        <strain evidence="2">ADurb.Bin417</strain>
    </source>
</reference>
<dbReference type="InterPro" id="IPR028098">
    <property type="entry name" value="Glyco_trans_4-like_N"/>
</dbReference>
<dbReference type="Pfam" id="PF13439">
    <property type="entry name" value="Glyco_transf_4"/>
    <property type="match status" value="1"/>
</dbReference>
<dbReference type="Proteomes" id="UP000485484">
    <property type="component" value="Unassembled WGS sequence"/>
</dbReference>
<sequence length="376" mass="40579">MVLTSFRPGPPAAGLQVLETWPAPGERIDRSGLIRLPAAARPSYSRRLAAGLTGLVAFPDNKAGWSLYAADAARPWLADASVSALISTSSPATCHLAAAALKREFPRVRWVADFRDLWTQNHYYARPRLVRRLEAKLEARTLSRADCLTTVSGPLAERLAGRYSNPVAVIENGFNPAELAPAGGLLDEKFTITYTGSLYGARRDPSLLLEVLAGLAASGRIEAGRVEVNFYGRPEMSLASAAGRLGLSGLVRQHGPVPRREAVARQRSSQVLLLLNWDDPAETGVYTAKLFEYLAAGRPVLALGGSGGVVRDLLERTGAGFHCADRAALEARLLDWYGQWRGSGRVGYGGRREEILKYSQREMAAKFAAVLEGKAG</sequence>
<gene>
    <name evidence="2" type="ORF">BWY73_00202</name>
</gene>
<dbReference type="AlphaFoldDB" id="A0A1V5MK72"/>
<dbReference type="Gene3D" id="3.40.50.2000">
    <property type="entry name" value="Glycogen Phosphorylase B"/>
    <property type="match status" value="2"/>
</dbReference>
<dbReference type="SUPFAM" id="SSF53756">
    <property type="entry name" value="UDP-Glycosyltransferase/glycogen phosphorylase"/>
    <property type="match status" value="1"/>
</dbReference>
<protein>
    <recommendedName>
        <fullName evidence="1">Glycosyltransferase subfamily 4-like N-terminal domain-containing protein</fullName>
    </recommendedName>
</protein>
<organism evidence="2 3">
    <name type="scientific">candidate division TA06 bacterium ADurb.Bin417</name>
    <dbReference type="NCBI Taxonomy" id="1852828"/>
    <lineage>
        <taxon>Bacteria</taxon>
        <taxon>Bacteria division TA06</taxon>
    </lineage>
</organism>
<evidence type="ECO:0000313" key="2">
    <source>
        <dbReference type="EMBL" id="OPZ93634.1"/>
    </source>
</evidence>
<name>A0A1V5MK72_UNCT6</name>
<accession>A0A1V5MK72</accession>
<proteinExistence type="predicted"/>
<evidence type="ECO:0000259" key="1">
    <source>
        <dbReference type="Pfam" id="PF13439"/>
    </source>
</evidence>
<evidence type="ECO:0000313" key="3">
    <source>
        <dbReference type="Proteomes" id="UP000485484"/>
    </source>
</evidence>
<dbReference type="EMBL" id="MWAK01000014">
    <property type="protein sequence ID" value="OPZ93634.1"/>
    <property type="molecule type" value="Genomic_DNA"/>
</dbReference>